<dbReference type="InterPro" id="IPR050558">
    <property type="entry name" value="PTS_Sugar-Specific_Components"/>
</dbReference>
<name>A0ABU0E1A1_9FIRM</name>
<feature type="transmembrane region" description="Helical" evidence="12">
    <location>
        <begin position="100"/>
        <end position="125"/>
    </location>
</feature>
<dbReference type="InterPro" id="IPR013013">
    <property type="entry name" value="PTS_EIIC_1"/>
</dbReference>
<proteinExistence type="predicted"/>
<keyword evidence="7 12" id="KW-0812">Transmembrane</keyword>
<dbReference type="InterPro" id="IPR018113">
    <property type="entry name" value="PTrfase_EIIB_Cys"/>
</dbReference>
<keyword evidence="8" id="KW-0418">Kinase</keyword>
<evidence type="ECO:0000256" key="2">
    <source>
        <dbReference type="ARBA" id="ARBA00022448"/>
    </source>
</evidence>
<dbReference type="InterPro" id="IPR001996">
    <property type="entry name" value="PTS_IIB_1"/>
</dbReference>
<dbReference type="PROSITE" id="PS51103">
    <property type="entry name" value="PTS_EIIC_TYPE_1"/>
    <property type="match status" value="1"/>
</dbReference>
<evidence type="ECO:0000256" key="1">
    <source>
        <dbReference type="ARBA" id="ARBA00004651"/>
    </source>
</evidence>
<dbReference type="PROSITE" id="PS51093">
    <property type="entry name" value="PTS_EIIA_TYPE_1"/>
    <property type="match status" value="1"/>
</dbReference>
<dbReference type="SUPFAM" id="SSF55604">
    <property type="entry name" value="Glucose permease domain IIB"/>
    <property type="match status" value="1"/>
</dbReference>
<evidence type="ECO:0000256" key="7">
    <source>
        <dbReference type="ARBA" id="ARBA00022692"/>
    </source>
</evidence>
<feature type="transmembrane region" description="Helical" evidence="12">
    <location>
        <begin position="376"/>
        <end position="401"/>
    </location>
</feature>
<dbReference type="EMBL" id="JAUSUR010000002">
    <property type="protein sequence ID" value="MDQ0360658.1"/>
    <property type="molecule type" value="Genomic_DNA"/>
</dbReference>
<feature type="transmembrane region" description="Helical" evidence="12">
    <location>
        <begin position="317"/>
        <end position="337"/>
    </location>
</feature>
<evidence type="ECO:0000256" key="8">
    <source>
        <dbReference type="ARBA" id="ARBA00022777"/>
    </source>
</evidence>
<evidence type="ECO:0000256" key="4">
    <source>
        <dbReference type="ARBA" id="ARBA00022597"/>
    </source>
</evidence>
<feature type="active site" description="Phosphocysteine intermediate; for EIIB activity" evidence="11">
    <location>
        <position position="26"/>
    </location>
</feature>
<protein>
    <submittedName>
        <fullName evidence="16">PTS system beta-glucosides-specific IIC component</fullName>
    </submittedName>
</protein>
<evidence type="ECO:0000259" key="15">
    <source>
        <dbReference type="PROSITE" id="PS51103"/>
    </source>
</evidence>
<evidence type="ECO:0000256" key="3">
    <source>
        <dbReference type="ARBA" id="ARBA00022475"/>
    </source>
</evidence>
<dbReference type="Pfam" id="PF02378">
    <property type="entry name" value="PTS_EIIC"/>
    <property type="match status" value="1"/>
</dbReference>
<dbReference type="PROSITE" id="PS51098">
    <property type="entry name" value="PTS_EIIB_TYPE_1"/>
    <property type="match status" value="1"/>
</dbReference>
<keyword evidence="5" id="KW-0808">Transferase</keyword>
<dbReference type="CDD" id="cd00212">
    <property type="entry name" value="PTS_IIB_glc"/>
    <property type="match status" value="1"/>
</dbReference>
<dbReference type="PROSITE" id="PS01035">
    <property type="entry name" value="PTS_EIIB_TYPE_1_CYS"/>
    <property type="match status" value="1"/>
</dbReference>
<keyword evidence="17" id="KW-1185">Reference proteome</keyword>
<dbReference type="Proteomes" id="UP001230220">
    <property type="component" value="Unassembled WGS sequence"/>
</dbReference>
<dbReference type="Gene3D" id="3.30.1360.60">
    <property type="entry name" value="Glucose permease domain IIB"/>
    <property type="match status" value="1"/>
</dbReference>
<keyword evidence="4" id="KW-0762">Sugar transport</keyword>
<feature type="domain" description="PTS EIIB type-1" evidence="14">
    <location>
        <begin position="4"/>
        <end position="86"/>
    </location>
</feature>
<feature type="domain" description="PTS EIIC type-1" evidence="15">
    <location>
        <begin position="99"/>
        <end position="453"/>
    </location>
</feature>
<evidence type="ECO:0000256" key="10">
    <source>
        <dbReference type="ARBA" id="ARBA00023136"/>
    </source>
</evidence>
<feature type="transmembrane region" description="Helical" evidence="12">
    <location>
        <begin position="195"/>
        <end position="215"/>
    </location>
</feature>
<evidence type="ECO:0000256" key="5">
    <source>
        <dbReference type="ARBA" id="ARBA00022679"/>
    </source>
</evidence>
<feature type="domain" description="PTS EIIA type-1" evidence="13">
    <location>
        <begin position="469"/>
        <end position="573"/>
    </location>
</feature>
<feature type="transmembrane region" description="Helical" evidence="12">
    <location>
        <begin position="137"/>
        <end position="156"/>
    </location>
</feature>
<dbReference type="PROSITE" id="PS00371">
    <property type="entry name" value="PTS_EIIA_TYPE_1_HIS"/>
    <property type="match status" value="1"/>
</dbReference>
<feature type="transmembrane region" description="Helical" evidence="12">
    <location>
        <begin position="416"/>
        <end position="439"/>
    </location>
</feature>
<dbReference type="InterPro" id="IPR001127">
    <property type="entry name" value="PTS_EIIA_1_perm"/>
</dbReference>
<evidence type="ECO:0000259" key="14">
    <source>
        <dbReference type="PROSITE" id="PS51098"/>
    </source>
</evidence>
<accession>A0ABU0E1A1</accession>
<dbReference type="InterPro" id="IPR036878">
    <property type="entry name" value="Glu_permease_IIB"/>
</dbReference>
<sequence>MKNNELALKIIELVGDKENIENVIFCSTRLRFVVKDTSLIQRNKIEELNDVYGTAMAGGQFQIVIGSHVGDVYKEVKEIIGEKNQETSSKKNIGQAILDYISNAFIPMVPALVGSGMIKGFLALFTSLGWLAADSTVYSVFTAAGNAVFYFIPFMIAYNTAKYLKVNVLVGMVIVGALMEPNFTALAAVEGGVSLFGLPLTIIDYSNLIIPALIMTPILKLLEDGLKKFVPKSIQLLIVPMACIVILVPLLIMLIGPVSQTISLGIQDFSTWLNENNPILLGILVGGTCGYLTMLGMHLALLPIILLNFTSFGYDPVLAFMSATCYAQIGVSLAILFKAKDPQLKSLAAASSATAIISGISEPILFGLCVRYKRSFAVIGIAGAIGGAIMGIFNCAAHGFVNAGILGLPGYYSDTFVYYIIAILTTVICAFAGMILFGFTKEKVEVVKGAKNILTPIKGEVIQLSDLNDDVFASEMVGKGVAIQPSEGKVFAPDGAEIVSFLPSNHAIGLKTNEGVELLIHVGINTVQLEGKYFYPKVKQGDIVKQGDLLLEFDIEKIKDAGYEVVTPVIITNVENYNDIFALNKKAVKQGDELIGTI</sequence>
<evidence type="ECO:0000256" key="6">
    <source>
        <dbReference type="ARBA" id="ARBA00022683"/>
    </source>
</evidence>
<dbReference type="Pfam" id="PF00367">
    <property type="entry name" value="PTS_EIIB"/>
    <property type="match status" value="1"/>
</dbReference>
<organism evidence="16 17">
    <name type="scientific">Breznakia pachnodae</name>
    <dbReference type="NCBI Taxonomy" id="265178"/>
    <lineage>
        <taxon>Bacteria</taxon>
        <taxon>Bacillati</taxon>
        <taxon>Bacillota</taxon>
        <taxon>Erysipelotrichia</taxon>
        <taxon>Erysipelotrichales</taxon>
        <taxon>Erysipelotrichaceae</taxon>
        <taxon>Breznakia</taxon>
    </lineage>
</organism>
<feature type="transmembrane region" description="Helical" evidence="12">
    <location>
        <begin position="349"/>
        <end position="369"/>
    </location>
</feature>
<dbReference type="PANTHER" id="PTHR30175:SF1">
    <property type="entry name" value="PTS SYSTEM ARBUTIN-, CELLOBIOSE-, AND SALICIN-SPECIFIC EIIBC COMPONENT-RELATED"/>
    <property type="match status" value="1"/>
</dbReference>
<comment type="subcellular location">
    <subcellularLocation>
        <location evidence="1">Cell membrane</location>
        <topology evidence="1">Multi-pass membrane protein</topology>
    </subcellularLocation>
</comment>
<dbReference type="SUPFAM" id="SSF51261">
    <property type="entry name" value="Duplicated hybrid motif"/>
    <property type="match status" value="1"/>
</dbReference>
<keyword evidence="10 12" id="KW-0472">Membrane</keyword>
<evidence type="ECO:0000313" key="16">
    <source>
        <dbReference type="EMBL" id="MDQ0360658.1"/>
    </source>
</evidence>
<feature type="transmembrane region" description="Helical" evidence="12">
    <location>
        <begin position="168"/>
        <end position="189"/>
    </location>
</feature>
<evidence type="ECO:0000256" key="12">
    <source>
        <dbReference type="SAM" id="Phobius"/>
    </source>
</evidence>
<dbReference type="Gene3D" id="2.70.70.10">
    <property type="entry name" value="Glucose Permease (Domain IIA)"/>
    <property type="match status" value="1"/>
</dbReference>
<dbReference type="RefSeq" id="WP_307406731.1">
    <property type="nucleotide sequence ID" value="NZ_JAUSUR010000002.1"/>
</dbReference>
<feature type="transmembrane region" description="Helical" evidence="12">
    <location>
        <begin position="279"/>
        <end position="305"/>
    </location>
</feature>
<evidence type="ECO:0000259" key="13">
    <source>
        <dbReference type="PROSITE" id="PS51093"/>
    </source>
</evidence>
<keyword evidence="9 12" id="KW-1133">Transmembrane helix</keyword>
<dbReference type="InterPro" id="IPR003352">
    <property type="entry name" value="PTS_EIIC"/>
</dbReference>
<gene>
    <name evidence="16" type="ORF">J2S15_001403</name>
</gene>
<evidence type="ECO:0000313" key="17">
    <source>
        <dbReference type="Proteomes" id="UP001230220"/>
    </source>
</evidence>
<dbReference type="Pfam" id="PF00358">
    <property type="entry name" value="PTS_EIIA_1"/>
    <property type="match status" value="1"/>
</dbReference>
<keyword evidence="3" id="KW-1003">Cell membrane</keyword>
<keyword evidence="6" id="KW-0598">Phosphotransferase system</keyword>
<dbReference type="PANTHER" id="PTHR30175">
    <property type="entry name" value="PHOSPHOTRANSFERASE SYSTEM TRANSPORT PROTEIN"/>
    <property type="match status" value="1"/>
</dbReference>
<reference evidence="16 17" key="1">
    <citation type="submission" date="2023-07" db="EMBL/GenBank/DDBJ databases">
        <title>Genomic Encyclopedia of Type Strains, Phase IV (KMG-IV): sequencing the most valuable type-strain genomes for metagenomic binning, comparative biology and taxonomic classification.</title>
        <authorList>
            <person name="Goeker M."/>
        </authorList>
    </citation>
    <scope>NUCLEOTIDE SEQUENCE [LARGE SCALE GENOMIC DNA]</scope>
    <source>
        <strain evidence="16 17">DSM 16784</strain>
    </source>
</reference>
<comment type="caution">
    <text evidence="16">The sequence shown here is derived from an EMBL/GenBank/DDBJ whole genome shotgun (WGS) entry which is preliminary data.</text>
</comment>
<dbReference type="InterPro" id="IPR011055">
    <property type="entry name" value="Dup_hybrid_motif"/>
</dbReference>
<evidence type="ECO:0000256" key="11">
    <source>
        <dbReference type="PROSITE-ProRule" id="PRU00421"/>
    </source>
</evidence>
<evidence type="ECO:0000256" key="9">
    <source>
        <dbReference type="ARBA" id="ARBA00022989"/>
    </source>
</evidence>
<feature type="transmembrane region" description="Helical" evidence="12">
    <location>
        <begin position="236"/>
        <end position="259"/>
    </location>
</feature>
<keyword evidence="2" id="KW-0813">Transport</keyword>
<dbReference type="NCBIfam" id="TIGR00830">
    <property type="entry name" value="PTBA"/>
    <property type="match status" value="1"/>
</dbReference>